<keyword evidence="3" id="KW-1185">Reference proteome</keyword>
<sequence length="322" mass="34327">MWWASTLDRITTLMFMRASTQKDSSPTNSLSGSNTDTASVKIAMLPMTFQNWNTASPRSPLTSQNIDLDHASESRGAPPPAVPGNLPAPTIIQNELGRSHPAYAGTYSQAPQVLTPAAVQAQPSVPGAQGLGPSPMTTVSPHGSKVRQQPMPHEYTRVFNAGGGFANANVGPTAGASPGMKRNEWTGVLYLNGTCAHARARGSDAVGNPNIFAWPMHLQLEPVVNPKFDINAWIGNTRAPHVPLGCLDETDRYHFDHLVGTLSRSGGYAVVRWNIGGQIRERLLLAPAASASGQTLLCAEFPHDGIPMGLTHQVTTNPHHDA</sequence>
<gene>
    <name evidence="2" type="ORF">DFH94DRAFT_160785</name>
</gene>
<dbReference type="OrthoDB" id="3264201at2759"/>
<protein>
    <submittedName>
        <fullName evidence="2">Uncharacterized protein</fullName>
    </submittedName>
</protein>
<name>A0A9P5N450_9AGAM</name>
<feature type="region of interest" description="Disordered" evidence="1">
    <location>
        <begin position="70"/>
        <end position="92"/>
    </location>
</feature>
<evidence type="ECO:0000313" key="2">
    <source>
        <dbReference type="EMBL" id="KAF8485923.1"/>
    </source>
</evidence>
<accession>A0A9P5N450</accession>
<evidence type="ECO:0000313" key="3">
    <source>
        <dbReference type="Proteomes" id="UP000759537"/>
    </source>
</evidence>
<reference evidence="2" key="2">
    <citation type="journal article" date="2020" name="Nat. Commun.">
        <title>Large-scale genome sequencing of mycorrhizal fungi provides insights into the early evolution of symbiotic traits.</title>
        <authorList>
            <person name="Miyauchi S."/>
            <person name="Kiss E."/>
            <person name="Kuo A."/>
            <person name="Drula E."/>
            <person name="Kohler A."/>
            <person name="Sanchez-Garcia M."/>
            <person name="Morin E."/>
            <person name="Andreopoulos B."/>
            <person name="Barry K.W."/>
            <person name="Bonito G."/>
            <person name="Buee M."/>
            <person name="Carver A."/>
            <person name="Chen C."/>
            <person name="Cichocki N."/>
            <person name="Clum A."/>
            <person name="Culley D."/>
            <person name="Crous P.W."/>
            <person name="Fauchery L."/>
            <person name="Girlanda M."/>
            <person name="Hayes R.D."/>
            <person name="Keri Z."/>
            <person name="LaButti K."/>
            <person name="Lipzen A."/>
            <person name="Lombard V."/>
            <person name="Magnuson J."/>
            <person name="Maillard F."/>
            <person name="Murat C."/>
            <person name="Nolan M."/>
            <person name="Ohm R.A."/>
            <person name="Pangilinan J."/>
            <person name="Pereira M.F."/>
            <person name="Perotto S."/>
            <person name="Peter M."/>
            <person name="Pfister S."/>
            <person name="Riley R."/>
            <person name="Sitrit Y."/>
            <person name="Stielow J.B."/>
            <person name="Szollosi G."/>
            <person name="Zifcakova L."/>
            <person name="Stursova M."/>
            <person name="Spatafora J.W."/>
            <person name="Tedersoo L."/>
            <person name="Vaario L.M."/>
            <person name="Yamada A."/>
            <person name="Yan M."/>
            <person name="Wang P."/>
            <person name="Xu J."/>
            <person name="Bruns T."/>
            <person name="Baldrian P."/>
            <person name="Vilgalys R."/>
            <person name="Dunand C."/>
            <person name="Henrissat B."/>
            <person name="Grigoriev I.V."/>
            <person name="Hibbett D."/>
            <person name="Nagy L.G."/>
            <person name="Martin F.M."/>
        </authorList>
    </citation>
    <scope>NUCLEOTIDE SEQUENCE</scope>
    <source>
        <strain evidence="2">Prilba</strain>
    </source>
</reference>
<comment type="caution">
    <text evidence="2">The sequence shown here is derived from an EMBL/GenBank/DDBJ whole genome shotgun (WGS) entry which is preliminary data.</text>
</comment>
<dbReference type="Proteomes" id="UP000759537">
    <property type="component" value="Unassembled WGS sequence"/>
</dbReference>
<dbReference type="AlphaFoldDB" id="A0A9P5N450"/>
<dbReference type="EMBL" id="WHVB01000002">
    <property type="protein sequence ID" value="KAF8485923.1"/>
    <property type="molecule type" value="Genomic_DNA"/>
</dbReference>
<evidence type="ECO:0000256" key="1">
    <source>
        <dbReference type="SAM" id="MobiDB-lite"/>
    </source>
</evidence>
<organism evidence="2 3">
    <name type="scientific">Russula ochroleuca</name>
    <dbReference type="NCBI Taxonomy" id="152965"/>
    <lineage>
        <taxon>Eukaryota</taxon>
        <taxon>Fungi</taxon>
        <taxon>Dikarya</taxon>
        <taxon>Basidiomycota</taxon>
        <taxon>Agaricomycotina</taxon>
        <taxon>Agaricomycetes</taxon>
        <taxon>Russulales</taxon>
        <taxon>Russulaceae</taxon>
        <taxon>Russula</taxon>
    </lineage>
</organism>
<feature type="region of interest" description="Disordered" evidence="1">
    <location>
        <begin position="123"/>
        <end position="149"/>
    </location>
</feature>
<reference evidence="2" key="1">
    <citation type="submission" date="2019-10" db="EMBL/GenBank/DDBJ databases">
        <authorList>
            <consortium name="DOE Joint Genome Institute"/>
            <person name="Kuo A."/>
            <person name="Miyauchi S."/>
            <person name="Kiss E."/>
            <person name="Drula E."/>
            <person name="Kohler A."/>
            <person name="Sanchez-Garcia M."/>
            <person name="Andreopoulos B."/>
            <person name="Barry K.W."/>
            <person name="Bonito G."/>
            <person name="Buee M."/>
            <person name="Carver A."/>
            <person name="Chen C."/>
            <person name="Cichocki N."/>
            <person name="Clum A."/>
            <person name="Culley D."/>
            <person name="Crous P.W."/>
            <person name="Fauchery L."/>
            <person name="Girlanda M."/>
            <person name="Hayes R."/>
            <person name="Keri Z."/>
            <person name="LaButti K."/>
            <person name="Lipzen A."/>
            <person name="Lombard V."/>
            <person name="Magnuson J."/>
            <person name="Maillard F."/>
            <person name="Morin E."/>
            <person name="Murat C."/>
            <person name="Nolan M."/>
            <person name="Ohm R."/>
            <person name="Pangilinan J."/>
            <person name="Pereira M."/>
            <person name="Perotto S."/>
            <person name="Peter M."/>
            <person name="Riley R."/>
            <person name="Sitrit Y."/>
            <person name="Stielow B."/>
            <person name="Szollosi G."/>
            <person name="Zifcakova L."/>
            <person name="Stursova M."/>
            <person name="Spatafora J.W."/>
            <person name="Tedersoo L."/>
            <person name="Vaario L.-M."/>
            <person name="Yamada A."/>
            <person name="Yan M."/>
            <person name="Wang P."/>
            <person name="Xu J."/>
            <person name="Bruns T."/>
            <person name="Baldrian P."/>
            <person name="Vilgalys R."/>
            <person name="Henrissat B."/>
            <person name="Grigoriev I.V."/>
            <person name="Hibbett D."/>
            <person name="Nagy L.G."/>
            <person name="Martin F.M."/>
        </authorList>
    </citation>
    <scope>NUCLEOTIDE SEQUENCE</scope>
    <source>
        <strain evidence="2">Prilba</strain>
    </source>
</reference>
<proteinExistence type="predicted"/>